<keyword evidence="1" id="KW-0238">DNA-binding</keyword>
<dbReference type="SUPFAM" id="SSF142906">
    <property type="entry name" value="YjbR-like"/>
    <property type="match status" value="1"/>
</dbReference>
<dbReference type="PANTHER" id="PTHR35145">
    <property type="entry name" value="CYTOPLASMIC PROTEIN-RELATED"/>
    <property type="match status" value="1"/>
</dbReference>
<evidence type="ECO:0000313" key="1">
    <source>
        <dbReference type="EMBL" id="RGN34279.1"/>
    </source>
</evidence>
<evidence type="ECO:0000313" key="2">
    <source>
        <dbReference type="Proteomes" id="UP000260983"/>
    </source>
</evidence>
<dbReference type="AlphaFoldDB" id="A0A3E5B9W6"/>
<dbReference type="GO" id="GO:0003677">
    <property type="term" value="F:DNA binding"/>
    <property type="evidence" value="ECO:0007669"/>
    <property type="project" value="UniProtKB-KW"/>
</dbReference>
<proteinExistence type="predicted"/>
<gene>
    <name evidence="1" type="ORF">DXB65_14420</name>
</gene>
<dbReference type="InterPro" id="IPR038056">
    <property type="entry name" value="YjbR-like_sf"/>
</dbReference>
<dbReference type="InterPro" id="IPR007351">
    <property type="entry name" value="YjbR"/>
</dbReference>
<dbReference type="Proteomes" id="UP000260983">
    <property type="component" value="Unassembled WGS sequence"/>
</dbReference>
<name>A0A3E5B9W6_9BACE</name>
<organism evidence="1 2">
    <name type="scientific">Bacteroides oleiciplenus</name>
    <dbReference type="NCBI Taxonomy" id="626931"/>
    <lineage>
        <taxon>Bacteria</taxon>
        <taxon>Pseudomonadati</taxon>
        <taxon>Bacteroidota</taxon>
        <taxon>Bacteroidia</taxon>
        <taxon>Bacteroidales</taxon>
        <taxon>Bacteroidaceae</taxon>
        <taxon>Bacteroides</taxon>
    </lineage>
</organism>
<dbReference type="PANTHER" id="PTHR35145:SF1">
    <property type="entry name" value="CYTOPLASMIC PROTEIN"/>
    <property type="match status" value="1"/>
</dbReference>
<comment type="caution">
    <text evidence="1">The sequence shown here is derived from an EMBL/GenBank/DDBJ whole genome shotgun (WGS) entry which is preliminary data.</text>
</comment>
<reference evidence="1 2" key="1">
    <citation type="submission" date="2018-08" db="EMBL/GenBank/DDBJ databases">
        <title>A genome reference for cultivated species of the human gut microbiota.</title>
        <authorList>
            <person name="Zou Y."/>
            <person name="Xue W."/>
            <person name="Luo G."/>
        </authorList>
    </citation>
    <scope>NUCLEOTIDE SEQUENCE [LARGE SCALE GENOMIC DNA]</scope>
    <source>
        <strain evidence="1 2">OM05-15BH</strain>
    </source>
</reference>
<sequence>MNIEDFREYCLSFEGVHEKMPFPNVADRYSRDVLCFYVLDKWFCFVNIEIFDFCCIKCNPEESGELQSRYAGIKPGWHMNKKYWISVYFNQDVPDTQIKELVRKSYEIVVKSLTKKEQEMLQSGDVAFQDE</sequence>
<accession>A0A3E5B9W6</accession>
<dbReference type="EMBL" id="QSUL01000009">
    <property type="protein sequence ID" value="RGN34279.1"/>
    <property type="molecule type" value="Genomic_DNA"/>
</dbReference>
<dbReference type="RefSeq" id="WP_117724653.1">
    <property type="nucleotide sequence ID" value="NZ_QSUL01000009.1"/>
</dbReference>
<dbReference type="Pfam" id="PF04237">
    <property type="entry name" value="YjbR"/>
    <property type="match status" value="1"/>
</dbReference>
<dbReference type="InterPro" id="IPR058532">
    <property type="entry name" value="YjbR/MT2646/Rv2570-like"/>
</dbReference>
<dbReference type="Gene3D" id="3.90.1150.30">
    <property type="match status" value="1"/>
</dbReference>
<protein>
    <submittedName>
        <fullName evidence="1">MmcQ/YjbR family DNA-binding protein</fullName>
    </submittedName>
</protein>